<feature type="transmembrane region" description="Helical" evidence="7">
    <location>
        <begin position="144"/>
        <end position="166"/>
    </location>
</feature>
<keyword evidence="2" id="KW-0813">Transport</keyword>
<dbReference type="PANTHER" id="PTHR42718:SF46">
    <property type="entry name" value="BLR6921 PROTEIN"/>
    <property type="match status" value="1"/>
</dbReference>
<dbReference type="InterPro" id="IPR011701">
    <property type="entry name" value="MFS"/>
</dbReference>
<feature type="transmembrane region" description="Helical" evidence="7">
    <location>
        <begin position="410"/>
        <end position="431"/>
    </location>
</feature>
<dbReference type="Proteomes" id="UP000662814">
    <property type="component" value="Chromosome"/>
</dbReference>
<accession>A0ABX6YKB9</accession>
<feature type="domain" description="Major facilitator superfamily (MFS) profile" evidence="8">
    <location>
        <begin position="21"/>
        <end position="469"/>
    </location>
</feature>
<dbReference type="Gene3D" id="1.20.1250.20">
    <property type="entry name" value="MFS general substrate transporter like domains"/>
    <property type="match status" value="2"/>
</dbReference>
<evidence type="ECO:0000313" key="10">
    <source>
        <dbReference type="Proteomes" id="UP000662814"/>
    </source>
</evidence>
<feature type="transmembrane region" description="Helical" evidence="7">
    <location>
        <begin position="178"/>
        <end position="199"/>
    </location>
</feature>
<feature type="transmembrane region" description="Helical" evidence="7">
    <location>
        <begin position="112"/>
        <end position="132"/>
    </location>
</feature>
<feature type="transmembrane region" description="Helical" evidence="7">
    <location>
        <begin position="55"/>
        <end position="76"/>
    </location>
</feature>
<feature type="transmembrane region" description="Helical" evidence="7">
    <location>
        <begin position="21"/>
        <end position="43"/>
    </location>
</feature>
<sequence>MSTASTPTSATEHLHPATTRTLAALIVGGAAAILDSTIVTIALDHVSTDLHSTPTTIQWVVTAYLLALVAAIPLSGWAQSTFGGKRSWMATLTIFVIFSVACACAWNDTSLIVFRALQGFGAGMIFPLMQTLAVQAIGKASTKVMATTIAAISVPLALGPVIGPVLGGIVLNAAGWRWLFLINVPLIGVGLVMAWRLIAPDAPRSPQSTRVDVIGLALLIPSLVCIVLGLSNVASDGGFGQADVLVPLAGGLALIGAFITWAVRRGVRAAVNISLLRLRSLAASSGTLFTAGATMFAGMFLLPLYWQQVRGDSILSAALVLVPQGVGALLARIVAGRLAARFGARALTIGAFLLTALATIPFAVADPDASGWWLGCALFVRGLGVGAVIMAPMMVAYADVEHEEMAHATMVTRIVQQIGASLGIAVVAVVLQNSAATDVTAGYQTAFWWLIGITAVALIPAIAFRRESLDDEASATKG</sequence>
<evidence type="ECO:0000256" key="7">
    <source>
        <dbReference type="SAM" id="Phobius"/>
    </source>
</evidence>
<evidence type="ECO:0000256" key="4">
    <source>
        <dbReference type="ARBA" id="ARBA00022692"/>
    </source>
</evidence>
<dbReference type="SUPFAM" id="SSF103473">
    <property type="entry name" value="MFS general substrate transporter"/>
    <property type="match status" value="1"/>
</dbReference>
<dbReference type="RefSeq" id="WP_166985355.1">
    <property type="nucleotide sequence ID" value="NZ_CP061169.1"/>
</dbReference>
<evidence type="ECO:0000256" key="6">
    <source>
        <dbReference type="ARBA" id="ARBA00023136"/>
    </source>
</evidence>
<feature type="transmembrane region" description="Helical" evidence="7">
    <location>
        <begin position="283"/>
        <end position="302"/>
    </location>
</feature>
<dbReference type="PANTHER" id="PTHR42718">
    <property type="entry name" value="MAJOR FACILITATOR SUPERFAMILY MULTIDRUG TRANSPORTER MFSC"/>
    <property type="match status" value="1"/>
</dbReference>
<dbReference type="InterPro" id="IPR020846">
    <property type="entry name" value="MFS_dom"/>
</dbReference>
<feature type="transmembrane region" description="Helical" evidence="7">
    <location>
        <begin position="446"/>
        <end position="464"/>
    </location>
</feature>
<keyword evidence="4 7" id="KW-0812">Transmembrane</keyword>
<evidence type="ECO:0000259" key="8">
    <source>
        <dbReference type="PROSITE" id="PS50850"/>
    </source>
</evidence>
<dbReference type="EMBL" id="CP061169">
    <property type="protein sequence ID" value="QPZ38851.1"/>
    <property type="molecule type" value="Genomic_DNA"/>
</dbReference>
<organism evidence="9 10">
    <name type="scientific">Paramicrobacterium chengjingii</name>
    <dbReference type="NCBI Taxonomy" id="2769067"/>
    <lineage>
        <taxon>Bacteria</taxon>
        <taxon>Bacillati</taxon>
        <taxon>Actinomycetota</taxon>
        <taxon>Actinomycetes</taxon>
        <taxon>Micrococcales</taxon>
        <taxon>Microbacteriaceae</taxon>
        <taxon>Paramicrobacterium</taxon>
    </lineage>
</organism>
<keyword evidence="10" id="KW-1185">Reference proteome</keyword>
<dbReference type="Pfam" id="PF07690">
    <property type="entry name" value="MFS_1"/>
    <property type="match status" value="1"/>
</dbReference>
<protein>
    <submittedName>
        <fullName evidence="9">DHA2 family efflux MFS transporter permease subunit</fullName>
    </submittedName>
</protein>
<dbReference type="InterPro" id="IPR004638">
    <property type="entry name" value="EmrB-like"/>
</dbReference>
<dbReference type="InterPro" id="IPR036259">
    <property type="entry name" value="MFS_trans_sf"/>
</dbReference>
<feature type="transmembrane region" description="Helical" evidence="7">
    <location>
        <begin position="314"/>
        <end position="334"/>
    </location>
</feature>
<comment type="subcellular location">
    <subcellularLocation>
        <location evidence="1">Cell membrane</location>
        <topology evidence="1">Multi-pass membrane protein</topology>
    </subcellularLocation>
</comment>
<feature type="transmembrane region" description="Helical" evidence="7">
    <location>
        <begin position="244"/>
        <end position="263"/>
    </location>
</feature>
<feature type="transmembrane region" description="Helical" evidence="7">
    <location>
        <begin position="88"/>
        <end position="106"/>
    </location>
</feature>
<evidence type="ECO:0000256" key="5">
    <source>
        <dbReference type="ARBA" id="ARBA00022989"/>
    </source>
</evidence>
<gene>
    <name evidence="9" type="ORF">HCR76_01725</name>
</gene>
<reference evidence="9 10" key="1">
    <citation type="submission" date="2020-12" db="EMBL/GenBank/DDBJ databases">
        <title>Microbacterium sp. HY060.</title>
        <authorList>
            <person name="Zhou J."/>
        </authorList>
    </citation>
    <scope>NUCLEOTIDE SEQUENCE [LARGE SCALE GENOMIC DNA]</scope>
    <source>
        <strain evidence="9 10">HY60</strain>
    </source>
</reference>
<evidence type="ECO:0000256" key="2">
    <source>
        <dbReference type="ARBA" id="ARBA00022448"/>
    </source>
</evidence>
<evidence type="ECO:0000256" key="1">
    <source>
        <dbReference type="ARBA" id="ARBA00004651"/>
    </source>
</evidence>
<keyword evidence="5 7" id="KW-1133">Transmembrane helix</keyword>
<evidence type="ECO:0000256" key="3">
    <source>
        <dbReference type="ARBA" id="ARBA00022475"/>
    </source>
</evidence>
<keyword evidence="3" id="KW-1003">Cell membrane</keyword>
<feature type="transmembrane region" description="Helical" evidence="7">
    <location>
        <begin position="211"/>
        <end position="232"/>
    </location>
</feature>
<dbReference type="PROSITE" id="PS50850">
    <property type="entry name" value="MFS"/>
    <property type="match status" value="1"/>
</dbReference>
<name>A0ABX6YKB9_9MICO</name>
<keyword evidence="6 7" id="KW-0472">Membrane</keyword>
<evidence type="ECO:0000313" key="9">
    <source>
        <dbReference type="EMBL" id="QPZ38851.1"/>
    </source>
</evidence>
<dbReference type="NCBIfam" id="TIGR00711">
    <property type="entry name" value="efflux_EmrB"/>
    <property type="match status" value="1"/>
</dbReference>
<proteinExistence type="predicted"/>
<feature type="transmembrane region" description="Helical" evidence="7">
    <location>
        <begin position="371"/>
        <end position="398"/>
    </location>
</feature>
<feature type="transmembrane region" description="Helical" evidence="7">
    <location>
        <begin position="346"/>
        <end position="365"/>
    </location>
</feature>